<feature type="non-terminal residue" evidence="1">
    <location>
        <position position="138"/>
    </location>
</feature>
<reference evidence="1 2" key="1">
    <citation type="submission" date="2014-04" db="EMBL/GenBank/DDBJ databases">
        <authorList>
            <consortium name="DOE Joint Genome Institute"/>
            <person name="Kuo A."/>
            <person name="Kohler A."/>
            <person name="Jargeat P."/>
            <person name="Nagy L.G."/>
            <person name="Floudas D."/>
            <person name="Copeland A."/>
            <person name="Barry K.W."/>
            <person name="Cichocki N."/>
            <person name="Veneault-Fourrey C."/>
            <person name="LaButti K."/>
            <person name="Lindquist E.A."/>
            <person name="Lipzen A."/>
            <person name="Lundell T."/>
            <person name="Morin E."/>
            <person name="Murat C."/>
            <person name="Sun H."/>
            <person name="Tunlid A."/>
            <person name="Henrissat B."/>
            <person name="Grigoriev I.V."/>
            <person name="Hibbett D.S."/>
            <person name="Martin F."/>
            <person name="Nordberg H.P."/>
            <person name="Cantor M.N."/>
            <person name="Hua S.X."/>
        </authorList>
    </citation>
    <scope>NUCLEOTIDE SEQUENCE [LARGE SCALE GENOMIC DNA]</scope>
    <source>
        <strain evidence="1 2">Ve08.2h10</strain>
    </source>
</reference>
<keyword evidence="2" id="KW-1185">Reference proteome</keyword>
<reference evidence="2" key="2">
    <citation type="submission" date="2015-01" db="EMBL/GenBank/DDBJ databases">
        <title>Evolutionary Origins and Diversification of the Mycorrhizal Mutualists.</title>
        <authorList>
            <consortium name="DOE Joint Genome Institute"/>
            <consortium name="Mycorrhizal Genomics Consortium"/>
            <person name="Kohler A."/>
            <person name="Kuo A."/>
            <person name="Nagy L.G."/>
            <person name="Floudas D."/>
            <person name="Copeland A."/>
            <person name="Barry K.W."/>
            <person name="Cichocki N."/>
            <person name="Veneault-Fourrey C."/>
            <person name="LaButti K."/>
            <person name="Lindquist E.A."/>
            <person name="Lipzen A."/>
            <person name="Lundell T."/>
            <person name="Morin E."/>
            <person name="Murat C."/>
            <person name="Riley R."/>
            <person name="Ohm R."/>
            <person name="Sun H."/>
            <person name="Tunlid A."/>
            <person name="Henrissat B."/>
            <person name="Grigoriev I.V."/>
            <person name="Hibbett D.S."/>
            <person name="Martin F."/>
        </authorList>
    </citation>
    <scope>NUCLEOTIDE SEQUENCE [LARGE SCALE GENOMIC DNA]</scope>
    <source>
        <strain evidence="2">Ve08.2h10</strain>
    </source>
</reference>
<protein>
    <submittedName>
        <fullName evidence="1">Uncharacterized protein</fullName>
    </submittedName>
</protein>
<dbReference type="InParanoid" id="A0A0D0DM06"/>
<sequence length="138" mass="15836">VDPTIFCPFRCPAYVHVPKEQFISSYHVTFDKARVVPAHELAPWNFPTVEGQWRDYFQGNTSQRIRTPKRRTPNSGLQTCTEQLELTMHLQIFWMLWRCNNHQVLPLMTPQTAKLCMGPSPAPATIPAPILTPVQPQP</sequence>
<dbReference type="HOGENOM" id="CLU_1860040_0_0_1"/>
<name>A0A0D0DM06_9AGAM</name>
<dbReference type="EMBL" id="KN825272">
    <property type="protein sequence ID" value="KIK92508.1"/>
    <property type="molecule type" value="Genomic_DNA"/>
</dbReference>
<gene>
    <name evidence="1" type="ORF">PAXRUDRAFT_147158</name>
</gene>
<proteinExistence type="predicted"/>
<accession>A0A0D0DM06</accession>
<evidence type="ECO:0000313" key="1">
    <source>
        <dbReference type="EMBL" id="KIK92508.1"/>
    </source>
</evidence>
<dbReference type="Proteomes" id="UP000054538">
    <property type="component" value="Unassembled WGS sequence"/>
</dbReference>
<organism evidence="1 2">
    <name type="scientific">Paxillus rubicundulus Ve08.2h10</name>
    <dbReference type="NCBI Taxonomy" id="930991"/>
    <lineage>
        <taxon>Eukaryota</taxon>
        <taxon>Fungi</taxon>
        <taxon>Dikarya</taxon>
        <taxon>Basidiomycota</taxon>
        <taxon>Agaricomycotina</taxon>
        <taxon>Agaricomycetes</taxon>
        <taxon>Agaricomycetidae</taxon>
        <taxon>Boletales</taxon>
        <taxon>Paxilineae</taxon>
        <taxon>Paxillaceae</taxon>
        <taxon>Paxillus</taxon>
    </lineage>
</organism>
<evidence type="ECO:0000313" key="2">
    <source>
        <dbReference type="Proteomes" id="UP000054538"/>
    </source>
</evidence>
<dbReference type="AlphaFoldDB" id="A0A0D0DM06"/>